<feature type="domain" description="VOC" evidence="3">
    <location>
        <begin position="3"/>
        <end position="131"/>
    </location>
</feature>
<dbReference type="Gene3D" id="3.10.180.10">
    <property type="entry name" value="2,3-Dihydroxybiphenyl 1,2-Dioxygenase, domain 1"/>
    <property type="match status" value="1"/>
</dbReference>
<dbReference type="InterPro" id="IPR017515">
    <property type="entry name" value="MeMalonyl-CoA_epimerase"/>
</dbReference>
<dbReference type="EC" id="5.1.99.1" evidence="4"/>
<evidence type="ECO:0000256" key="1">
    <source>
        <dbReference type="ARBA" id="ARBA00009308"/>
    </source>
</evidence>
<dbReference type="SUPFAM" id="SSF54593">
    <property type="entry name" value="Glyoxalase/Bleomycin resistance protein/Dihydroxybiphenyl dioxygenase"/>
    <property type="match status" value="1"/>
</dbReference>
<dbReference type="EMBL" id="JACSQY010000001">
    <property type="protein sequence ID" value="MBD7906763.1"/>
    <property type="molecule type" value="Genomic_DNA"/>
</dbReference>
<reference evidence="4 5" key="1">
    <citation type="submission" date="2020-08" db="EMBL/GenBank/DDBJ databases">
        <title>A Genomic Blueprint of the Chicken Gut Microbiome.</title>
        <authorList>
            <person name="Gilroy R."/>
            <person name="Ravi A."/>
            <person name="Getino M."/>
            <person name="Pursley I."/>
            <person name="Horton D.L."/>
            <person name="Alikhan N.-F."/>
            <person name="Baker D."/>
            <person name="Gharbi K."/>
            <person name="Hall N."/>
            <person name="Watson M."/>
            <person name="Adriaenssens E.M."/>
            <person name="Foster-Nyarko E."/>
            <person name="Jarju S."/>
            <person name="Secka A."/>
            <person name="Antonio M."/>
            <person name="Oren A."/>
            <person name="Chaudhuri R."/>
            <person name="La Ragione R.M."/>
            <person name="Hildebrand F."/>
            <person name="Pallen M.J."/>
        </authorList>
    </citation>
    <scope>NUCLEOTIDE SEQUENCE [LARGE SCALE GENOMIC DNA]</scope>
    <source>
        <strain evidence="4 5">Sa3CUA8</strain>
    </source>
</reference>
<dbReference type="PANTHER" id="PTHR43048">
    <property type="entry name" value="METHYLMALONYL-COA EPIMERASE"/>
    <property type="match status" value="1"/>
</dbReference>
<keyword evidence="4" id="KW-0413">Isomerase</keyword>
<keyword evidence="5" id="KW-1185">Reference proteome</keyword>
<dbReference type="NCBIfam" id="TIGR03081">
    <property type="entry name" value="metmalonyl_epim"/>
    <property type="match status" value="1"/>
</dbReference>
<keyword evidence="2" id="KW-0479">Metal-binding</keyword>
<dbReference type="GO" id="GO:0004493">
    <property type="term" value="F:methylmalonyl-CoA epimerase activity"/>
    <property type="evidence" value="ECO:0007669"/>
    <property type="project" value="UniProtKB-EC"/>
</dbReference>
<protein>
    <submittedName>
        <fullName evidence="4">Methylmalonyl-CoA epimerase</fullName>
        <ecNumber evidence="4">5.1.99.1</ecNumber>
    </submittedName>
</protein>
<evidence type="ECO:0000259" key="3">
    <source>
        <dbReference type="PROSITE" id="PS51819"/>
    </source>
</evidence>
<gene>
    <name evidence="4" type="primary">mce</name>
    <name evidence="4" type="ORF">H9659_00280</name>
</gene>
<dbReference type="Pfam" id="PF13669">
    <property type="entry name" value="Glyoxalase_4"/>
    <property type="match status" value="1"/>
</dbReference>
<evidence type="ECO:0000313" key="4">
    <source>
        <dbReference type="EMBL" id="MBD7906763.1"/>
    </source>
</evidence>
<dbReference type="CDD" id="cd07249">
    <property type="entry name" value="MMCE"/>
    <property type="match status" value="1"/>
</dbReference>
<dbReference type="PROSITE" id="PS51819">
    <property type="entry name" value="VOC"/>
    <property type="match status" value="1"/>
</dbReference>
<proteinExistence type="inferred from homology"/>
<dbReference type="RefSeq" id="WP_191687933.1">
    <property type="nucleotide sequence ID" value="NZ_JACSQY010000001.1"/>
</dbReference>
<dbReference type="InterPro" id="IPR037523">
    <property type="entry name" value="VOC_core"/>
</dbReference>
<sequence length="137" mass="15007">MEKVDHIGIAVKSLDDSMDYYIHTLGLKLLGVEQVPQQHVTVAFLDAGNIKLELLEPIGNEGAIASFLEKRGEGVHHIAFGVSDIRQRMEDLKKNGVRLLQEEPKIGAGGAEVAFLHPKSSFGVLYELCAKRSLGDE</sequence>
<comment type="caution">
    <text evidence="4">The sequence shown here is derived from an EMBL/GenBank/DDBJ whole genome shotgun (WGS) entry which is preliminary data.</text>
</comment>
<name>A0ABR8PF15_9BACL</name>
<dbReference type="Proteomes" id="UP000659496">
    <property type="component" value="Unassembled WGS sequence"/>
</dbReference>
<dbReference type="InterPro" id="IPR029068">
    <property type="entry name" value="Glyas_Bleomycin-R_OHBP_Dase"/>
</dbReference>
<evidence type="ECO:0000256" key="2">
    <source>
        <dbReference type="ARBA" id="ARBA00022723"/>
    </source>
</evidence>
<accession>A0ABR8PF15</accession>
<evidence type="ECO:0000313" key="5">
    <source>
        <dbReference type="Proteomes" id="UP000659496"/>
    </source>
</evidence>
<dbReference type="InterPro" id="IPR051785">
    <property type="entry name" value="MMCE/EMCE_epimerase"/>
</dbReference>
<comment type="similarity">
    <text evidence="1">Belongs to the methylmalonyl-CoA epimerase family.</text>
</comment>
<dbReference type="PANTHER" id="PTHR43048:SF3">
    <property type="entry name" value="METHYLMALONYL-COA EPIMERASE, MITOCHONDRIAL"/>
    <property type="match status" value="1"/>
</dbReference>
<organism evidence="4 5">
    <name type="scientific">Sporosarcina gallistercoris</name>
    <dbReference type="NCBI Taxonomy" id="2762245"/>
    <lineage>
        <taxon>Bacteria</taxon>
        <taxon>Bacillati</taxon>
        <taxon>Bacillota</taxon>
        <taxon>Bacilli</taxon>
        <taxon>Bacillales</taxon>
        <taxon>Caryophanaceae</taxon>
        <taxon>Sporosarcina</taxon>
    </lineage>
</organism>